<evidence type="ECO:0000313" key="3">
    <source>
        <dbReference type="Proteomes" id="UP001642540"/>
    </source>
</evidence>
<feature type="transmembrane region" description="Helical" evidence="1">
    <location>
        <begin position="417"/>
        <end position="437"/>
    </location>
</feature>
<dbReference type="EMBL" id="CAXLJM020000075">
    <property type="protein sequence ID" value="CAL8128311.1"/>
    <property type="molecule type" value="Genomic_DNA"/>
</dbReference>
<evidence type="ECO:0000256" key="1">
    <source>
        <dbReference type="SAM" id="Phobius"/>
    </source>
</evidence>
<evidence type="ECO:0000313" key="2">
    <source>
        <dbReference type="EMBL" id="CAL8128311.1"/>
    </source>
</evidence>
<organism evidence="2 3">
    <name type="scientific">Orchesella dallaii</name>
    <dbReference type="NCBI Taxonomy" id="48710"/>
    <lineage>
        <taxon>Eukaryota</taxon>
        <taxon>Metazoa</taxon>
        <taxon>Ecdysozoa</taxon>
        <taxon>Arthropoda</taxon>
        <taxon>Hexapoda</taxon>
        <taxon>Collembola</taxon>
        <taxon>Entomobryomorpha</taxon>
        <taxon>Entomobryoidea</taxon>
        <taxon>Orchesellidae</taxon>
        <taxon>Orchesellinae</taxon>
        <taxon>Orchesella</taxon>
    </lineage>
</organism>
<keyword evidence="1" id="KW-0812">Transmembrane</keyword>
<keyword evidence="1" id="KW-0472">Membrane</keyword>
<keyword evidence="1" id="KW-1133">Transmembrane helix</keyword>
<feature type="transmembrane region" description="Helical" evidence="1">
    <location>
        <begin position="618"/>
        <end position="639"/>
    </location>
</feature>
<sequence length="649" mass="75129">MEGFKNYAVWAEWRNTLLQPFQTATLEFVWEEKLEITTSIFMQCIILQCVMLQYSTTYVLRDVKYSSADPDHEVIQESLRGAALQKILEMHARIISRHKFSANDIFVVYDSVFPSITKNFFLQSKIVPDPSKPIKFPIAILTPVRNNLRLFTTNAFVSSFMSVTPLLFINLNDYTISVGCFTCEPSFSKDWRRASQYRITLETPPNEFAAFENLSQFWETLHSTLNLEHLEVINCRTLPEIPSKTNFNHNLCEIYEEYFKYINCSDFMECVWLYVNNLGVRKSSMKADGLLFHFNTKIFPCGMEQIDYTLQMLFPKVQFFDANLTALLTPFTLNIWIFTLAAIAVIAIWLVFVDSDSIFSSLFQMYSSLVSQDAGNIRGKQSDSDNFPKSIEELLDGNDFHLILPISFHDEVMFVLYHWNVAELPISIATFYMKILMRSYFMKRWFYKETLETVSSGGTYDMLHYPDSVNQSCTVTDWLDSLFGLQSENVTTKKFAVLCEGQCDTQWNIALLGKPDLERIKPTQNAFFRSFKFWTIGYPSFLSFAFTKFLNPFVESGIHELVMSRYSLLEKVNLIKTSQNMVQLRMKCNFSIVSYALFANGHRYPDNEIQEKPTKIKALIGTFLVTGVMIGIAVALMMFELLNKSFLNF</sequence>
<proteinExistence type="predicted"/>
<dbReference type="Proteomes" id="UP001642540">
    <property type="component" value="Unassembled WGS sequence"/>
</dbReference>
<reference evidence="2 3" key="1">
    <citation type="submission" date="2024-08" db="EMBL/GenBank/DDBJ databases">
        <authorList>
            <person name="Cucini C."/>
            <person name="Frati F."/>
        </authorList>
    </citation>
    <scope>NUCLEOTIDE SEQUENCE [LARGE SCALE GENOMIC DNA]</scope>
</reference>
<name>A0ABP1RHB0_9HEXA</name>
<accession>A0ABP1RHB0</accession>
<gene>
    <name evidence="2" type="ORF">ODALV1_LOCUS22176</name>
</gene>
<comment type="caution">
    <text evidence="2">The sequence shown here is derived from an EMBL/GenBank/DDBJ whole genome shotgun (WGS) entry which is preliminary data.</text>
</comment>
<feature type="transmembrane region" description="Helical" evidence="1">
    <location>
        <begin position="333"/>
        <end position="352"/>
    </location>
</feature>
<protein>
    <submittedName>
        <fullName evidence="2">Uncharacterized protein</fullName>
    </submittedName>
</protein>
<keyword evidence="3" id="KW-1185">Reference proteome</keyword>